<dbReference type="GO" id="GO:0015937">
    <property type="term" value="P:coenzyme A biosynthetic process"/>
    <property type="evidence" value="ECO:0007669"/>
    <property type="project" value="TreeGrafter"/>
</dbReference>
<evidence type="ECO:0000256" key="2">
    <source>
        <dbReference type="ARBA" id="ARBA00022898"/>
    </source>
</evidence>
<evidence type="ECO:0000256" key="3">
    <source>
        <dbReference type="ARBA" id="ARBA00023239"/>
    </source>
</evidence>
<evidence type="ECO:0008006" key="6">
    <source>
        <dbReference type="Google" id="ProtNLM"/>
    </source>
</evidence>
<dbReference type="Gene3D" id="3.90.1150.10">
    <property type="entry name" value="Aspartate Aminotransferase, domain 1"/>
    <property type="match status" value="1"/>
</dbReference>
<evidence type="ECO:0000256" key="4">
    <source>
        <dbReference type="ARBA" id="ARBA00038302"/>
    </source>
</evidence>
<comment type="similarity">
    <text evidence="4">Belongs to the group II decarboxylase family. Sphingosine-1-phosphate lyase subfamily.</text>
</comment>
<protein>
    <recommendedName>
        <fullName evidence="6">Aminotransferase class V domain-containing protein</fullName>
    </recommendedName>
</protein>
<evidence type="ECO:0000256" key="1">
    <source>
        <dbReference type="ARBA" id="ARBA00001933"/>
    </source>
</evidence>
<proteinExistence type="inferred from homology"/>
<dbReference type="EMBL" id="BART01000984">
    <property type="protein sequence ID" value="GAG59949.1"/>
    <property type="molecule type" value="Genomic_DNA"/>
</dbReference>
<dbReference type="InterPro" id="IPR015424">
    <property type="entry name" value="PyrdxlP-dep_Trfase"/>
</dbReference>
<dbReference type="InterPro" id="IPR002129">
    <property type="entry name" value="PyrdxlP-dep_de-COase"/>
</dbReference>
<keyword evidence="2" id="KW-0663">Pyridoxal phosphate</keyword>
<organism evidence="5">
    <name type="scientific">marine sediment metagenome</name>
    <dbReference type="NCBI Taxonomy" id="412755"/>
    <lineage>
        <taxon>unclassified sequences</taxon>
        <taxon>metagenomes</taxon>
        <taxon>ecological metagenomes</taxon>
    </lineage>
</organism>
<accession>X0YTS0</accession>
<dbReference type="GO" id="GO:0019752">
    <property type="term" value="P:carboxylic acid metabolic process"/>
    <property type="evidence" value="ECO:0007669"/>
    <property type="project" value="InterPro"/>
</dbReference>
<gene>
    <name evidence="5" type="ORF">S01H4_03864</name>
</gene>
<keyword evidence="3" id="KW-0456">Lyase</keyword>
<dbReference type="InterPro" id="IPR015422">
    <property type="entry name" value="PyrdxlP-dep_Trfase_small"/>
</dbReference>
<name>X0YTS0_9ZZZZ</name>
<dbReference type="GO" id="GO:0004068">
    <property type="term" value="F:aspartate 1-decarboxylase activity"/>
    <property type="evidence" value="ECO:0007669"/>
    <property type="project" value="TreeGrafter"/>
</dbReference>
<dbReference type="SUPFAM" id="SSF53383">
    <property type="entry name" value="PLP-dependent transferases"/>
    <property type="match status" value="1"/>
</dbReference>
<dbReference type="Pfam" id="PF00282">
    <property type="entry name" value="Pyridoxal_deC"/>
    <property type="match status" value="1"/>
</dbReference>
<dbReference type="PANTHER" id="PTHR42735:SF6">
    <property type="entry name" value="SPHINGOSINE-1-PHOSPHATE LYASE 1"/>
    <property type="match status" value="1"/>
</dbReference>
<dbReference type="InterPro" id="IPR050477">
    <property type="entry name" value="GrpII_AminoAcid_Decarb"/>
</dbReference>
<comment type="caution">
    <text evidence="5">The sequence shown here is derived from an EMBL/GenBank/DDBJ whole genome shotgun (WGS) entry which is preliminary data.</text>
</comment>
<dbReference type="GO" id="GO:0030170">
    <property type="term" value="F:pyridoxal phosphate binding"/>
    <property type="evidence" value="ECO:0007669"/>
    <property type="project" value="InterPro"/>
</dbReference>
<evidence type="ECO:0000313" key="5">
    <source>
        <dbReference type="EMBL" id="GAG59949.1"/>
    </source>
</evidence>
<dbReference type="AlphaFoldDB" id="X0YTS0"/>
<dbReference type="PANTHER" id="PTHR42735">
    <property type="match status" value="1"/>
</dbReference>
<reference evidence="5" key="1">
    <citation type="journal article" date="2014" name="Front. Microbiol.">
        <title>High frequency of phylogenetically diverse reductive dehalogenase-homologous genes in deep subseafloor sedimentary metagenomes.</title>
        <authorList>
            <person name="Kawai M."/>
            <person name="Futagami T."/>
            <person name="Toyoda A."/>
            <person name="Takaki Y."/>
            <person name="Nishi S."/>
            <person name="Hori S."/>
            <person name="Arai W."/>
            <person name="Tsubouchi T."/>
            <person name="Morono Y."/>
            <person name="Uchiyama I."/>
            <person name="Ito T."/>
            <person name="Fujiyama A."/>
            <person name="Inagaki F."/>
            <person name="Takami H."/>
        </authorList>
    </citation>
    <scope>NUCLEOTIDE SEQUENCE</scope>
    <source>
        <strain evidence="5">Expedition CK06-06</strain>
    </source>
</reference>
<sequence length="160" mass="18257">MGLAPIPSGGFLLKPSSLHEEFGYEIPYLAGGGFKHFNILGTRIGASTIAFWALWNYLGKEGYKNIVKECMEVTSYFMKRINEIPGIKVVVKPIMNIIGITTENGEKVEIIDEELRKKKWKMGLFNNLKILRAVIMPHVKKEHIDKFCIDLELITKKLFN</sequence>
<comment type="cofactor">
    <cofactor evidence="1">
        <name>pyridoxal 5'-phosphate</name>
        <dbReference type="ChEBI" id="CHEBI:597326"/>
    </cofactor>
</comment>